<reference evidence="1 2" key="1">
    <citation type="submission" date="2016-10" db="EMBL/GenBank/DDBJ databases">
        <authorList>
            <person name="de Groot N.N."/>
        </authorList>
    </citation>
    <scope>NUCLEOTIDE SEQUENCE [LARGE SCALE GENOMIC DNA]</scope>
    <source>
        <strain evidence="1 2">DSM 23421</strain>
    </source>
</reference>
<organism evidence="1 2">
    <name type="scientific">Pricia antarctica</name>
    <dbReference type="NCBI Taxonomy" id="641691"/>
    <lineage>
        <taxon>Bacteria</taxon>
        <taxon>Pseudomonadati</taxon>
        <taxon>Bacteroidota</taxon>
        <taxon>Flavobacteriia</taxon>
        <taxon>Flavobacteriales</taxon>
        <taxon>Flavobacteriaceae</taxon>
        <taxon>Pricia</taxon>
    </lineage>
</organism>
<evidence type="ECO:0000313" key="2">
    <source>
        <dbReference type="Proteomes" id="UP000199109"/>
    </source>
</evidence>
<accession>A0A1G7BEK3</accession>
<protein>
    <submittedName>
        <fullName evidence="1">Uncharacterized protein</fullName>
    </submittedName>
</protein>
<dbReference type="OrthoDB" id="1418731at2"/>
<sequence>MPLYYDSFKNNPPEGFNGDLNIGGLETFKKSLEKHFFSKVAVRNCSSLKNSVQLAIELDCNLSLVEMLFHFNKGTWGNLRQGKSSFAKLLRQLIKENHVHVDVEEITLFFKDSTIVINKIYDNSIAEQLENIFKQVGKHYVHLSKGLTETPYEIYIPVFEECTYANDTLIQDIEAGNHRKKDYFKYWGLYCDSEEDAVIYDLINSKIEYGDLFMLNH</sequence>
<dbReference type="RefSeq" id="WP_091867612.1">
    <property type="nucleotide sequence ID" value="NZ_FNAO01000004.1"/>
</dbReference>
<dbReference type="Proteomes" id="UP000199109">
    <property type="component" value="Unassembled WGS sequence"/>
</dbReference>
<dbReference type="STRING" id="641691.SAMN05421636_104121"/>
<gene>
    <name evidence="1" type="ORF">SAMN05421636_104121</name>
</gene>
<proteinExistence type="predicted"/>
<evidence type="ECO:0000313" key="1">
    <source>
        <dbReference type="EMBL" id="SDE25442.1"/>
    </source>
</evidence>
<keyword evidence="2" id="KW-1185">Reference proteome</keyword>
<name>A0A1G7BEK3_9FLAO</name>
<dbReference type="AlphaFoldDB" id="A0A1G7BEK3"/>
<dbReference type="EMBL" id="FNAO01000004">
    <property type="protein sequence ID" value="SDE25442.1"/>
    <property type="molecule type" value="Genomic_DNA"/>
</dbReference>